<evidence type="ECO:0000256" key="1">
    <source>
        <dbReference type="SAM" id="MobiDB-lite"/>
    </source>
</evidence>
<proteinExistence type="predicted"/>
<comment type="caution">
    <text evidence="2">The sequence shown here is derived from an EMBL/GenBank/DDBJ whole genome shotgun (WGS) entry which is preliminary data.</text>
</comment>
<dbReference type="EMBL" id="AZDZ01000019">
    <property type="protein sequence ID" value="KRK79305.1"/>
    <property type="molecule type" value="Genomic_DNA"/>
</dbReference>
<protein>
    <recommendedName>
        <fullName evidence="4">SpoVT-AbrB domain-containing protein</fullName>
    </recommendedName>
</protein>
<reference evidence="2 3" key="1">
    <citation type="journal article" date="2015" name="Genome Announc.">
        <title>Expanding the biotechnology potential of lactobacilli through comparative genomics of 213 strains and associated genera.</title>
        <authorList>
            <person name="Sun Z."/>
            <person name="Harris H.M."/>
            <person name="McCann A."/>
            <person name="Guo C."/>
            <person name="Argimon S."/>
            <person name="Zhang W."/>
            <person name="Yang X."/>
            <person name="Jeffery I.B."/>
            <person name="Cooney J.C."/>
            <person name="Kagawa T.F."/>
            <person name="Liu W."/>
            <person name="Song Y."/>
            <person name="Salvetti E."/>
            <person name="Wrobel A."/>
            <person name="Rasinkangas P."/>
            <person name="Parkhill J."/>
            <person name="Rea M.C."/>
            <person name="O'Sullivan O."/>
            <person name="Ritari J."/>
            <person name="Douillard F.P."/>
            <person name="Paul Ross R."/>
            <person name="Yang R."/>
            <person name="Briner A.E."/>
            <person name="Felis G.E."/>
            <person name="de Vos W.M."/>
            <person name="Barrangou R."/>
            <person name="Klaenhammer T.R."/>
            <person name="Caufield P.W."/>
            <person name="Cui Y."/>
            <person name="Zhang H."/>
            <person name="O'Toole P.W."/>
        </authorList>
    </citation>
    <scope>NUCLEOTIDE SEQUENCE [LARGE SCALE GENOMIC DNA]</scope>
    <source>
        <strain evidence="2 3">DSM 19682</strain>
    </source>
</reference>
<gene>
    <name evidence="2" type="ORF">FD03_GL001671</name>
</gene>
<accession>A0A0R1KEK5</accession>
<dbReference type="PATRIC" id="fig|1423775.4.peg.1704"/>
<organism evidence="2 3">
    <name type="scientific">Companilactobacillus nodensis DSM 19682 = JCM 14932 = NBRC 107160</name>
    <dbReference type="NCBI Taxonomy" id="1423775"/>
    <lineage>
        <taxon>Bacteria</taxon>
        <taxon>Bacillati</taxon>
        <taxon>Bacillota</taxon>
        <taxon>Bacilli</taxon>
        <taxon>Lactobacillales</taxon>
        <taxon>Lactobacillaceae</taxon>
        <taxon>Companilactobacillus</taxon>
    </lineage>
</organism>
<dbReference type="NCBIfam" id="NF047400">
    <property type="entry name" value="MazE_PemI_antitoxin"/>
    <property type="match status" value="1"/>
</dbReference>
<dbReference type="Proteomes" id="UP000051248">
    <property type="component" value="Unassembled WGS sequence"/>
</dbReference>
<dbReference type="AlphaFoldDB" id="A0A0R1KEK5"/>
<evidence type="ECO:0000313" key="2">
    <source>
        <dbReference type="EMBL" id="KRK79305.1"/>
    </source>
</evidence>
<feature type="region of interest" description="Disordered" evidence="1">
    <location>
        <begin position="54"/>
        <end position="77"/>
    </location>
</feature>
<sequence length="77" mass="8836">MGEIMKTIKQDKSVILRIPEQFNIPENIEYTLMKESDGTLIFKPQGENIFESSGNEHADLRPDKNHLPNNIVGRELI</sequence>
<evidence type="ECO:0008006" key="4">
    <source>
        <dbReference type="Google" id="ProtNLM"/>
    </source>
</evidence>
<evidence type="ECO:0000313" key="3">
    <source>
        <dbReference type="Proteomes" id="UP000051248"/>
    </source>
</evidence>
<name>A0A0R1KEK5_9LACO</name>
<feature type="compositionally biased region" description="Basic and acidic residues" evidence="1">
    <location>
        <begin position="54"/>
        <end position="66"/>
    </location>
</feature>
<dbReference type="STRING" id="1423775.FD03_GL001671"/>
<keyword evidence="3" id="KW-1185">Reference proteome</keyword>